<protein>
    <recommendedName>
        <fullName evidence="13">Vomeronasal type-1 receptor</fullName>
    </recommendedName>
</protein>
<feature type="transmembrane region" description="Helical" evidence="13">
    <location>
        <begin position="12"/>
        <end position="33"/>
    </location>
</feature>
<keyword evidence="12 13" id="KW-0807">Transducer</keyword>
<comment type="similarity">
    <text evidence="3 13">Belongs to the G-protein coupled receptor 1 family.</text>
</comment>
<keyword evidence="15" id="KW-1185">Reference proteome</keyword>
<evidence type="ECO:0000256" key="4">
    <source>
        <dbReference type="ARBA" id="ARBA00022475"/>
    </source>
</evidence>
<organism evidence="15 16">
    <name type="scientific">Chrysochloris asiatica</name>
    <name type="common">Cape golden mole</name>
    <dbReference type="NCBI Taxonomy" id="185453"/>
    <lineage>
        <taxon>Eukaryota</taxon>
        <taxon>Metazoa</taxon>
        <taxon>Chordata</taxon>
        <taxon>Craniata</taxon>
        <taxon>Vertebrata</taxon>
        <taxon>Euteleostomi</taxon>
        <taxon>Mammalia</taxon>
        <taxon>Eutheria</taxon>
        <taxon>Afrotheria</taxon>
        <taxon>Chrysochloridae</taxon>
        <taxon>Chrysochlorinae</taxon>
        <taxon>Chrysochloris</taxon>
    </lineage>
</organism>
<evidence type="ECO:0000313" key="16">
    <source>
        <dbReference type="RefSeq" id="XP_006868393.1"/>
    </source>
</evidence>
<keyword evidence="4 13" id="KW-1003">Cell membrane</keyword>
<evidence type="ECO:0000256" key="11">
    <source>
        <dbReference type="ARBA" id="ARBA00023180"/>
    </source>
</evidence>
<evidence type="ECO:0000313" key="15">
    <source>
        <dbReference type="Proteomes" id="UP000504623"/>
    </source>
</evidence>
<evidence type="ECO:0000256" key="10">
    <source>
        <dbReference type="ARBA" id="ARBA00023170"/>
    </source>
</evidence>
<proteinExistence type="inferred from homology"/>
<evidence type="ECO:0000256" key="12">
    <source>
        <dbReference type="ARBA" id="ARBA00023224"/>
    </source>
</evidence>
<evidence type="ECO:0000256" key="3">
    <source>
        <dbReference type="ARBA" id="ARBA00010663"/>
    </source>
</evidence>
<evidence type="ECO:0000256" key="1">
    <source>
        <dbReference type="ARBA" id="ARBA00003878"/>
    </source>
</evidence>
<feature type="transmembrane region" description="Helical" evidence="13">
    <location>
        <begin position="265"/>
        <end position="286"/>
    </location>
</feature>
<evidence type="ECO:0000256" key="6">
    <source>
        <dbReference type="ARBA" id="ARBA00022692"/>
    </source>
</evidence>
<keyword evidence="9 13" id="KW-0472">Membrane</keyword>
<dbReference type="PRINTS" id="PR01534">
    <property type="entry name" value="VOMERONASL1R"/>
</dbReference>
<dbReference type="RefSeq" id="XP_006868393.1">
    <property type="nucleotide sequence ID" value="XM_006868331.1"/>
</dbReference>
<dbReference type="PANTHER" id="PTHR24062">
    <property type="entry name" value="VOMERONASAL TYPE-1 RECEPTOR"/>
    <property type="match status" value="1"/>
</dbReference>
<evidence type="ECO:0000259" key="14">
    <source>
        <dbReference type="PROSITE" id="PS50262"/>
    </source>
</evidence>
<reference evidence="16" key="1">
    <citation type="submission" date="2025-08" db="UniProtKB">
        <authorList>
            <consortium name="RefSeq"/>
        </authorList>
    </citation>
    <scope>IDENTIFICATION</scope>
    <source>
        <tissue evidence="16">Spleen</tissue>
    </source>
</reference>
<evidence type="ECO:0000256" key="9">
    <source>
        <dbReference type="ARBA" id="ARBA00023136"/>
    </source>
</evidence>
<keyword evidence="11" id="KW-0325">Glycoprotein</keyword>
<evidence type="ECO:0000256" key="13">
    <source>
        <dbReference type="RuleBase" id="RU364061"/>
    </source>
</evidence>
<sequence length="305" mass="34331">MSFFNLKIAAIHIFQIVLGTLGNFSLLIHYICLYFHGDRSRSTDLILRHLTVANSLIILSNRIPKTMATFGLKDFLNDFECKLVLYVHRVARGVSIGSTCLLSVFQAITISAWDSRWAGLKLTALKYIGPSNNLSWALNMLINAVLPIYMSGKMSNKTITKKTNLGYCSFPFPDNRRFTLFAVLISSHDILCLGLMSWASGSMVFILYRHKKRVGHIYRNSLPHRSSPETRASQTILVLVSTFVSFYALSFISFVYLAVVENSGWWLKNTSAFITACFPTVSPFILMNSDSRILKLHCGFSGRNA</sequence>
<gene>
    <name evidence="16" type="primary">LOC102833803</name>
</gene>
<feature type="transmembrane region" description="Helical" evidence="13">
    <location>
        <begin position="93"/>
        <end position="113"/>
    </location>
</feature>
<dbReference type="InterPro" id="IPR004072">
    <property type="entry name" value="Vmron_rcpt_1"/>
</dbReference>
<feature type="transmembrane region" description="Helical" evidence="13">
    <location>
        <begin position="134"/>
        <end position="152"/>
    </location>
</feature>
<evidence type="ECO:0000256" key="5">
    <source>
        <dbReference type="ARBA" id="ARBA00022507"/>
    </source>
</evidence>
<keyword evidence="7 13" id="KW-1133">Transmembrane helix</keyword>
<comment type="function">
    <text evidence="1">Putative pheromone receptor.</text>
</comment>
<dbReference type="InterPro" id="IPR017452">
    <property type="entry name" value="GPCR_Rhodpsn_7TM"/>
</dbReference>
<dbReference type="GO" id="GO:0007606">
    <property type="term" value="P:sensory perception of chemical stimulus"/>
    <property type="evidence" value="ECO:0007669"/>
    <property type="project" value="UniProtKB-ARBA"/>
</dbReference>
<dbReference type="GeneID" id="102833803"/>
<dbReference type="AlphaFoldDB" id="A0A9B0TTG3"/>
<feature type="transmembrane region" description="Helical" evidence="13">
    <location>
        <begin position="235"/>
        <end position="259"/>
    </location>
</feature>
<keyword evidence="8 13" id="KW-0297">G-protein coupled receptor</keyword>
<name>A0A9B0TTG3_CHRAS</name>
<dbReference type="PROSITE" id="PS50262">
    <property type="entry name" value="G_PROTEIN_RECEP_F1_2"/>
    <property type="match status" value="1"/>
</dbReference>
<comment type="subcellular location">
    <subcellularLocation>
        <location evidence="2 13">Cell membrane</location>
        <topology evidence="2 13">Multi-pass membrane protein</topology>
    </subcellularLocation>
</comment>
<feature type="domain" description="G-protein coupled receptors family 1 profile" evidence="14">
    <location>
        <begin position="22"/>
        <end position="286"/>
    </location>
</feature>
<accession>A0A9B0TTG3</accession>
<dbReference type="SUPFAM" id="SSF81321">
    <property type="entry name" value="Family A G protein-coupled receptor-like"/>
    <property type="match status" value="1"/>
</dbReference>
<dbReference type="Pfam" id="PF03402">
    <property type="entry name" value="V1R"/>
    <property type="match status" value="1"/>
</dbReference>
<dbReference type="GO" id="GO:0016503">
    <property type="term" value="F:pheromone receptor activity"/>
    <property type="evidence" value="ECO:0007669"/>
    <property type="project" value="InterPro"/>
</dbReference>
<keyword evidence="10 13" id="KW-0675">Receptor</keyword>
<keyword evidence="6 13" id="KW-0812">Transmembrane</keyword>
<dbReference type="GO" id="GO:0005886">
    <property type="term" value="C:plasma membrane"/>
    <property type="evidence" value="ECO:0007669"/>
    <property type="project" value="UniProtKB-SubCell"/>
</dbReference>
<dbReference type="CDD" id="cd13949">
    <property type="entry name" value="7tm_V1R_pheromone"/>
    <property type="match status" value="1"/>
</dbReference>
<evidence type="ECO:0000256" key="8">
    <source>
        <dbReference type="ARBA" id="ARBA00023040"/>
    </source>
</evidence>
<dbReference type="OrthoDB" id="9606139at2759"/>
<dbReference type="GO" id="GO:0019236">
    <property type="term" value="P:response to pheromone"/>
    <property type="evidence" value="ECO:0007669"/>
    <property type="project" value="UniProtKB-KW"/>
</dbReference>
<dbReference type="FunFam" id="1.20.1070.10:FF:000033">
    <property type="entry name" value="Vomeronasal type-1 receptor"/>
    <property type="match status" value="1"/>
</dbReference>
<feature type="transmembrane region" description="Helical" evidence="13">
    <location>
        <begin position="180"/>
        <end position="208"/>
    </location>
</feature>
<evidence type="ECO:0000256" key="2">
    <source>
        <dbReference type="ARBA" id="ARBA00004651"/>
    </source>
</evidence>
<dbReference type="Gene3D" id="1.20.1070.10">
    <property type="entry name" value="Rhodopsin 7-helix transmembrane proteins"/>
    <property type="match status" value="1"/>
</dbReference>
<evidence type="ECO:0000256" key="7">
    <source>
        <dbReference type="ARBA" id="ARBA00022989"/>
    </source>
</evidence>
<keyword evidence="5 13" id="KW-0589">Pheromone response</keyword>
<dbReference type="Proteomes" id="UP000504623">
    <property type="component" value="Unplaced"/>
</dbReference>